<organism evidence="1 2">
    <name type="scientific">Umbra pygmaea</name>
    <name type="common">Eastern mudminnow</name>
    <dbReference type="NCBI Taxonomy" id="75934"/>
    <lineage>
        <taxon>Eukaryota</taxon>
        <taxon>Metazoa</taxon>
        <taxon>Chordata</taxon>
        <taxon>Craniata</taxon>
        <taxon>Vertebrata</taxon>
        <taxon>Euteleostomi</taxon>
        <taxon>Actinopterygii</taxon>
        <taxon>Neopterygii</taxon>
        <taxon>Teleostei</taxon>
        <taxon>Protacanthopterygii</taxon>
        <taxon>Esociformes</taxon>
        <taxon>Umbridae</taxon>
        <taxon>Umbra</taxon>
    </lineage>
</organism>
<proteinExistence type="predicted"/>
<evidence type="ECO:0000313" key="2">
    <source>
        <dbReference type="Proteomes" id="UP001557470"/>
    </source>
</evidence>
<dbReference type="AlphaFoldDB" id="A0ABD0WLN4"/>
<evidence type="ECO:0000313" key="1">
    <source>
        <dbReference type="EMBL" id="KAL0973901.1"/>
    </source>
</evidence>
<dbReference type="EMBL" id="JAGEUA010000006">
    <property type="protein sequence ID" value="KAL0973901.1"/>
    <property type="molecule type" value="Genomic_DNA"/>
</dbReference>
<name>A0ABD0WLN4_UMBPY</name>
<keyword evidence="2" id="KW-1185">Reference proteome</keyword>
<protein>
    <submittedName>
        <fullName evidence="1">Uncharacterized protein</fullName>
    </submittedName>
</protein>
<dbReference type="Proteomes" id="UP001557470">
    <property type="component" value="Unassembled WGS sequence"/>
</dbReference>
<gene>
    <name evidence="1" type="ORF">UPYG_G00212580</name>
</gene>
<reference evidence="1 2" key="1">
    <citation type="submission" date="2024-06" db="EMBL/GenBank/DDBJ databases">
        <authorList>
            <person name="Pan Q."/>
            <person name="Wen M."/>
            <person name="Jouanno E."/>
            <person name="Zahm M."/>
            <person name="Klopp C."/>
            <person name="Cabau C."/>
            <person name="Louis A."/>
            <person name="Berthelot C."/>
            <person name="Parey E."/>
            <person name="Roest Crollius H."/>
            <person name="Montfort J."/>
            <person name="Robinson-Rechavi M."/>
            <person name="Bouchez O."/>
            <person name="Lampietro C."/>
            <person name="Lopez Roques C."/>
            <person name="Donnadieu C."/>
            <person name="Postlethwait J."/>
            <person name="Bobe J."/>
            <person name="Verreycken H."/>
            <person name="Guiguen Y."/>
        </authorList>
    </citation>
    <scope>NUCLEOTIDE SEQUENCE [LARGE SCALE GENOMIC DNA]</scope>
    <source>
        <strain evidence="1">Up_M1</strain>
        <tissue evidence="1">Testis</tissue>
    </source>
</reference>
<accession>A0ABD0WLN4</accession>
<sequence>MLSLEGEAVCEGAQHTFITGLAVLFACYIFNLQYQEEAACTVEFVQRRFLDINPERGSKTKKSDFKENWPSCCTKRTPL</sequence>
<comment type="caution">
    <text evidence="1">The sequence shown here is derived from an EMBL/GenBank/DDBJ whole genome shotgun (WGS) entry which is preliminary data.</text>
</comment>